<dbReference type="InterPro" id="IPR000558">
    <property type="entry name" value="Histone_H2B"/>
</dbReference>
<dbReference type="AlphaFoldDB" id="A0A485NG47"/>
<dbReference type="Gene3D" id="1.10.20.10">
    <property type="entry name" value="Histone, subunit A"/>
    <property type="match status" value="1"/>
</dbReference>
<protein>
    <submittedName>
        <fullName evidence="2">Histone h2b-like</fullName>
    </submittedName>
</protein>
<evidence type="ECO:0000256" key="1">
    <source>
        <dbReference type="ARBA" id="ARBA00006846"/>
    </source>
</evidence>
<dbReference type="GO" id="GO:0000786">
    <property type="term" value="C:nucleosome"/>
    <property type="evidence" value="ECO:0007669"/>
    <property type="project" value="InterPro"/>
</dbReference>
<dbReference type="GO" id="GO:0003677">
    <property type="term" value="F:DNA binding"/>
    <property type="evidence" value="ECO:0007669"/>
    <property type="project" value="InterPro"/>
</dbReference>
<comment type="similarity">
    <text evidence="1">Belongs to the histone H2B family.</text>
</comment>
<dbReference type="Proteomes" id="UP000386466">
    <property type="component" value="Unassembled WGS sequence"/>
</dbReference>
<organism evidence="2 3">
    <name type="scientific">Lynx pardinus</name>
    <name type="common">Iberian lynx</name>
    <name type="synonym">Felis pardina</name>
    <dbReference type="NCBI Taxonomy" id="191816"/>
    <lineage>
        <taxon>Eukaryota</taxon>
        <taxon>Metazoa</taxon>
        <taxon>Chordata</taxon>
        <taxon>Craniata</taxon>
        <taxon>Vertebrata</taxon>
        <taxon>Euteleostomi</taxon>
        <taxon>Mammalia</taxon>
        <taxon>Eutheria</taxon>
        <taxon>Laurasiatheria</taxon>
        <taxon>Carnivora</taxon>
        <taxon>Feliformia</taxon>
        <taxon>Felidae</taxon>
        <taxon>Felinae</taxon>
        <taxon>Lynx</taxon>
    </lineage>
</organism>
<dbReference type="InterPro" id="IPR009072">
    <property type="entry name" value="Histone-fold"/>
</dbReference>
<evidence type="ECO:0000313" key="2">
    <source>
        <dbReference type="EMBL" id="VFV29152.1"/>
    </source>
</evidence>
<evidence type="ECO:0000313" key="3">
    <source>
        <dbReference type="Proteomes" id="UP000386466"/>
    </source>
</evidence>
<gene>
    <name evidence="2" type="ORF">LYPA_23C011448</name>
</gene>
<reference evidence="2 3" key="1">
    <citation type="submission" date="2019-01" db="EMBL/GenBank/DDBJ databases">
        <authorList>
            <person name="Alioto T."/>
            <person name="Alioto T."/>
        </authorList>
    </citation>
    <scope>NUCLEOTIDE SEQUENCE [LARGE SCALE GENOMIC DNA]</scope>
</reference>
<name>A0A485NG47_LYNPA</name>
<dbReference type="GO" id="GO:0046982">
    <property type="term" value="F:protein heterodimerization activity"/>
    <property type="evidence" value="ECO:0007669"/>
    <property type="project" value="InterPro"/>
</dbReference>
<dbReference type="GO" id="GO:0030527">
    <property type="term" value="F:structural constituent of chromatin"/>
    <property type="evidence" value="ECO:0007669"/>
    <property type="project" value="InterPro"/>
</dbReference>
<sequence length="60" mass="6912">MDLFDKDIFECTAQEAAPLALYTVTSREIQTAMRLLQPQEIGKHVVSEATKAFIRYTRHK</sequence>
<keyword evidence="3" id="KW-1185">Reference proteome</keyword>
<dbReference type="PRINTS" id="PR00621">
    <property type="entry name" value="HISTONEH2B"/>
</dbReference>
<accession>A0A485NG47</accession>
<dbReference type="PANTHER" id="PTHR23428">
    <property type="entry name" value="HISTONE H2B"/>
    <property type="match status" value="1"/>
</dbReference>
<proteinExistence type="inferred from homology"/>
<dbReference type="EMBL" id="CAAGRJ010012376">
    <property type="protein sequence ID" value="VFV29152.1"/>
    <property type="molecule type" value="Genomic_DNA"/>
</dbReference>
<dbReference type="SMART" id="SM00427">
    <property type="entry name" value="H2B"/>
    <property type="match status" value="1"/>
</dbReference>
<dbReference type="SUPFAM" id="SSF47113">
    <property type="entry name" value="Histone-fold"/>
    <property type="match status" value="1"/>
</dbReference>